<evidence type="ECO:0000313" key="3">
    <source>
        <dbReference type="Proteomes" id="UP000471166"/>
    </source>
</evidence>
<evidence type="ECO:0008006" key="4">
    <source>
        <dbReference type="Google" id="ProtNLM"/>
    </source>
</evidence>
<accession>A0A6P1CXN3</accession>
<dbReference type="EMBL" id="JAAGVB010000081">
    <property type="protein sequence ID" value="NEW36532.1"/>
    <property type="molecule type" value="Genomic_DNA"/>
</dbReference>
<evidence type="ECO:0000313" key="2">
    <source>
        <dbReference type="EMBL" id="NEW36532.1"/>
    </source>
</evidence>
<proteinExistence type="predicted"/>
<comment type="caution">
    <text evidence="2">The sequence shown here is derived from an EMBL/GenBank/DDBJ whole genome shotgun (WGS) entry which is preliminary data.</text>
</comment>
<protein>
    <recommendedName>
        <fullName evidence="4">DUF4254 domain-containing protein</fullName>
    </recommendedName>
</protein>
<evidence type="ECO:0000256" key="1">
    <source>
        <dbReference type="SAM" id="MobiDB-lite"/>
    </source>
</evidence>
<feature type="region of interest" description="Disordered" evidence="1">
    <location>
        <begin position="1"/>
        <end position="20"/>
    </location>
</feature>
<dbReference type="Proteomes" id="UP000471166">
    <property type="component" value="Unassembled WGS sequence"/>
</dbReference>
<dbReference type="AlphaFoldDB" id="A0A6P1CXN3"/>
<name>A0A6P1CXN3_9NOCA</name>
<gene>
    <name evidence="2" type="ORF">GV791_28825</name>
</gene>
<sequence>MTSNTPENLDADRDHTAEALHQQQYETADRAADLARRLGAMAANLRDGDLPDTSEPVEFAARDVDSALTDLTDLRADAAAAGHIPTIDARLLPVTPAAVDPDHALARFRDLRYRIRDEHNTYTTRTDGTEDPSACAEHHDRLEALCAEAADTMATLDAHLSTGGRLPAAWGDAHP</sequence>
<reference evidence="2 3" key="1">
    <citation type="submission" date="2020-01" db="EMBL/GenBank/DDBJ databases">
        <title>Genetics and antimicrobial susceptibilities of Nocardia species isolated from the soil; a comparison with species isolated from humans.</title>
        <authorList>
            <person name="Carrasco G."/>
            <person name="Monzon S."/>
            <person name="Sansegundo M."/>
            <person name="Garcia E."/>
            <person name="Garrido N."/>
            <person name="Medina M.J."/>
            <person name="Villalon P."/>
            <person name="Ramirez-Arocha A.C."/>
            <person name="Jimenez P."/>
            <person name="Cuesta I."/>
            <person name="Valdezate S."/>
        </authorList>
    </citation>
    <scope>NUCLEOTIDE SEQUENCE [LARGE SCALE GENOMIC DNA]</scope>
    <source>
        <strain evidence="2 3">CNM20110626</strain>
    </source>
</reference>
<dbReference type="RefSeq" id="WP_163848045.1">
    <property type="nucleotide sequence ID" value="NZ_AP026975.1"/>
</dbReference>
<organism evidence="2 3">
    <name type="scientific">Nocardia cyriacigeorgica</name>
    <dbReference type="NCBI Taxonomy" id="135487"/>
    <lineage>
        <taxon>Bacteria</taxon>
        <taxon>Bacillati</taxon>
        <taxon>Actinomycetota</taxon>
        <taxon>Actinomycetes</taxon>
        <taxon>Mycobacteriales</taxon>
        <taxon>Nocardiaceae</taxon>
        <taxon>Nocardia</taxon>
    </lineage>
</organism>